<dbReference type="KEGG" id="sind:105177360"/>
<dbReference type="AlphaFoldDB" id="A0A6I9UIV7"/>
<feature type="compositionally biased region" description="Basic residues" evidence="5">
    <location>
        <begin position="14"/>
        <end position="25"/>
    </location>
</feature>
<organism evidence="6 7">
    <name type="scientific">Sesamum indicum</name>
    <name type="common">Oriental sesame</name>
    <name type="synonym">Sesamum orientale</name>
    <dbReference type="NCBI Taxonomy" id="4182"/>
    <lineage>
        <taxon>Eukaryota</taxon>
        <taxon>Viridiplantae</taxon>
        <taxon>Streptophyta</taxon>
        <taxon>Embryophyta</taxon>
        <taxon>Tracheophyta</taxon>
        <taxon>Spermatophyta</taxon>
        <taxon>Magnoliopsida</taxon>
        <taxon>eudicotyledons</taxon>
        <taxon>Gunneridae</taxon>
        <taxon>Pentapetalae</taxon>
        <taxon>asterids</taxon>
        <taxon>lamiids</taxon>
        <taxon>Lamiales</taxon>
        <taxon>Pedaliaceae</taxon>
        <taxon>Sesamum</taxon>
    </lineage>
</organism>
<dbReference type="GO" id="GO:0005634">
    <property type="term" value="C:nucleus"/>
    <property type="evidence" value="ECO:0007669"/>
    <property type="project" value="UniProtKB-SubCell"/>
</dbReference>
<evidence type="ECO:0000256" key="3">
    <source>
        <dbReference type="ARBA" id="ARBA00023163"/>
    </source>
</evidence>
<name>A0A6I9UIV7_SESIN</name>
<comment type="subcellular location">
    <subcellularLocation>
        <location evidence="1">Nucleus</location>
    </subcellularLocation>
</comment>
<evidence type="ECO:0000313" key="6">
    <source>
        <dbReference type="Proteomes" id="UP000504604"/>
    </source>
</evidence>
<keyword evidence="3" id="KW-0804">Transcription</keyword>
<evidence type="ECO:0000256" key="1">
    <source>
        <dbReference type="ARBA" id="ARBA00004123"/>
    </source>
</evidence>
<dbReference type="InParanoid" id="A0A6I9UIV7"/>
<dbReference type="PANTHER" id="PTHR33124">
    <property type="entry name" value="TRANSCRIPTION FACTOR IBH1-LIKE 1"/>
    <property type="match status" value="1"/>
</dbReference>
<dbReference type="RefSeq" id="XP_011098783.1">
    <property type="nucleotide sequence ID" value="XM_011100481.1"/>
</dbReference>
<dbReference type="PANTHER" id="PTHR33124:SF57">
    <property type="entry name" value="TRANSCRIPTION FACTOR UPBEAT-LIKE PROTEIN"/>
    <property type="match status" value="1"/>
</dbReference>
<dbReference type="CDD" id="cd11444">
    <property type="entry name" value="bHLH_AtIBH1_like"/>
    <property type="match status" value="1"/>
</dbReference>
<keyword evidence="4" id="KW-0539">Nucleus</keyword>
<evidence type="ECO:0000256" key="2">
    <source>
        <dbReference type="ARBA" id="ARBA00023015"/>
    </source>
</evidence>
<gene>
    <name evidence="7" type="primary">LOC105177360</name>
</gene>
<dbReference type="GO" id="GO:0046983">
    <property type="term" value="F:protein dimerization activity"/>
    <property type="evidence" value="ECO:0007669"/>
    <property type="project" value="InterPro"/>
</dbReference>
<accession>A0A6I9UIV7</accession>
<evidence type="ECO:0000256" key="5">
    <source>
        <dbReference type="SAM" id="MobiDB-lite"/>
    </source>
</evidence>
<dbReference type="InterPro" id="IPR044660">
    <property type="entry name" value="IBH1-like"/>
</dbReference>
<dbReference type="GO" id="GO:0000976">
    <property type="term" value="F:transcription cis-regulatory region binding"/>
    <property type="evidence" value="ECO:0007669"/>
    <property type="project" value="UniProtKB-ARBA"/>
</dbReference>
<dbReference type="GO" id="GO:0006355">
    <property type="term" value="P:regulation of DNA-templated transcription"/>
    <property type="evidence" value="ECO:0007669"/>
    <property type="project" value="InterPro"/>
</dbReference>
<dbReference type="Proteomes" id="UP000504604">
    <property type="component" value="Linkage group LG15"/>
</dbReference>
<keyword evidence="6" id="KW-1185">Reference proteome</keyword>
<protein>
    <submittedName>
        <fullName evidence="7">Uncharacterized protein LOC105177360</fullName>
    </submittedName>
</protein>
<keyword evidence="2" id="KW-0805">Transcription regulation</keyword>
<feature type="region of interest" description="Disordered" evidence="5">
    <location>
        <begin position="1"/>
        <end position="34"/>
    </location>
</feature>
<evidence type="ECO:0000256" key="4">
    <source>
        <dbReference type="ARBA" id="ARBA00023242"/>
    </source>
</evidence>
<dbReference type="GeneID" id="105177360"/>
<reference evidence="7" key="1">
    <citation type="submission" date="2025-08" db="UniProtKB">
        <authorList>
            <consortium name="RefSeq"/>
        </authorList>
    </citation>
    <scope>IDENTIFICATION</scope>
</reference>
<proteinExistence type="predicted"/>
<dbReference type="FunCoup" id="A0A6I9UIV7">
    <property type="interactions" value="10"/>
</dbReference>
<dbReference type="OrthoDB" id="994442at2759"/>
<evidence type="ECO:0000313" key="7">
    <source>
        <dbReference type="RefSeq" id="XP_011098783.1"/>
    </source>
</evidence>
<dbReference type="SUPFAM" id="SSF47459">
    <property type="entry name" value="HLH, helix-loop-helix DNA-binding domain"/>
    <property type="match status" value="1"/>
</dbReference>
<sequence length="106" mass="11532">MGSKPRASGPTALRRLRRRSSNSKRRPAEACIGGGAASSVSEKLEALRSLIPSQDAEIKAEQLFKETADYIVLLKTQVLVLQKLVDFYGAQPQHNPDAVISTDLVN</sequence>
<dbReference type="InterPro" id="IPR036638">
    <property type="entry name" value="HLH_DNA-bd_sf"/>
</dbReference>
<dbReference type="InterPro" id="IPR044549">
    <property type="entry name" value="bHLH_AtIBH1-like"/>
</dbReference>